<comment type="caution">
    <text evidence="2">The sequence shown here is derived from an EMBL/GenBank/DDBJ whole genome shotgun (WGS) entry which is preliminary data.</text>
</comment>
<keyword evidence="3" id="KW-1185">Reference proteome</keyword>
<proteinExistence type="predicted"/>
<accession>A0A553HPE4</accession>
<name>A0A553HPE4_9PEZI</name>
<evidence type="ECO:0008006" key="4">
    <source>
        <dbReference type="Google" id="ProtNLM"/>
    </source>
</evidence>
<feature type="region of interest" description="Disordered" evidence="1">
    <location>
        <begin position="187"/>
        <end position="217"/>
    </location>
</feature>
<reference evidence="3" key="1">
    <citation type="submission" date="2019-06" db="EMBL/GenBank/DDBJ databases">
        <title>Draft genome sequence of the griseofulvin-producing fungus Xylaria cubensis strain G536.</title>
        <authorList>
            <person name="Mead M.E."/>
            <person name="Raja H.A."/>
            <person name="Steenwyk J.L."/>
            <person name="Knowles S.L."/>
            <person name="Oberlies N.H."/>
            <person name="Rokas A."/>
        </authorList>
    </citation>
    <scope>NUCLEOTIDE SEQUENCE [LARGE SCALE GENOMIC DNA]</scope>
    <source>
        <strain evidence="3">G536</strain>
    </source>
</reference>
<feature type="compositionally biased region" description="Polar residues" evidence="1">
    <location>
        <begin position="333"/>
        <end position="353"/>
    </location>
</feature>
<dbReference type="AlphaFoldDB" id="A0A553HPE4"/>
<organism evidence="2 3">
    <name type="scientific">Xylaria flabelliformis</name>
    <dbReference type="NCBI Taxonomy" id="2512241"/>
    <lineage>
        <taxon>Eukaryota</taxon>
        <taxon>Fungi</taxon>
        <taxon>Dikarya</taxon>
        <taxon>Ascomycota</taxon>
        <taxon>Pezizomycotina</taxon>
        <taxon>Sordariomycetes</taxon>
        <taxon>Xylariomycetidae</taxon>
        <taxon>Xylariales</taxon>
        <taxon>Xylariaceae</taxon>
        <taxon>Xylaria</taxon>
    </lineage>
</organism>
<gene>
    <name evidence="2" type="ORF">FHL15_009258</name>
</gene>
<evidence type="ECO:0000313" key="3">
    <source>
        <dbReference type="Proteomes" id="UP000319160"/>
    </source>
</evidence>
<dbReference type="OrthoDB" id="3882058at2759"/>
<protein>
    <recommendedName>
        <fullName evidence="4">Only prolin and serin are matching in the corresponding protein</fullName>
    </recommendedName>
</protein>
<evidence type="ECO:0000256" key="1">
    <source>
        <dbReference type="SAM" id="MobiDB-lite"/>
    </source>
</evidence>
<feature type="region of interest" description="Disordered" evidence="1">
    <location>
        <begin position="238"/>
        <end position="296"/>
    </location>
</feature>
<feature type="region of interest" description="Disordered" evidence="1">
    <location>
        <begin position="509"/>
        <end position="538"/>
    </location>
</feature>
<dbReference type="Proteomes" id="UP000319160">
    <property type="component" value="Unassembled WGS sequence"/>
</dbReference>
<feature type="region of interest" description="Disordered" evidence="1">
    <location>
        <begin position="313"/>
        <end position="356"/>
    </location>
</feature>
<sequence length="550" mass="61528">MSPGLRPLRLPLLVERRRKQEEEAAAIAVMTGYEKFDGDVSSTYNHHYNRQYPTRQHSLTATESISSEMTSPVTPTFSARGHLRYSSSVSSFDLALHASCEDLPSSPIQSLQTPSKRILDDVEEEPFEYDRFNHLVKNVHAAYDDISEHLDLYDCLCDEPCIHRDADMMRTTSNFYSRGREIESDFGCFSDGDSPTGRRSSRTKQRNGSLPPFTGLSNRIGSRFPSFARWRSPRKSSAVSSPVLDMGSERRSMSRAASRAASSRSSSLSRTNRHLPDRSNEPPLPPTPALSFFESSDSITLPGPLDVEEADSVLSSIQRDRKQATTPLLPPMMTSSLTDYAASQPSPLQSPTVASPLDYEPQSPLILSPPLSTKPSISSFRQIMICTDVPPIPDQDAWSDRLGHANFTISPVPYKPSTATLSSLRELRGDWEMARVNYTKHLVRTGEHYGMTSKTYVFTEEKWAEIDRTWRAFHDEVLDAVVANGEALGCDRFDESIITVPIMDGEGKFPERGDEDIVGPMTREATMSSPTGTERRRPSFWRKLTDRVGL</sequence>
<dbReference type="EMBL" id="VFLP01000062">
    <property type="protein sequence ID" value="TRX89825.1"/>
    <property type="molecule type" value="Genomic_DNA"/>
</dbReference>
<feature type="compositionally biased region" description="Low complexity" evidence="1">
    <location>
        <begin position="254"/>
        <end position="270"/>
    </location>
</feature>
<evidence type="ECO:0000313" key="2">
    <source>
        <dbReference type="EMBL" id="TRX89825.1"/>
    </source>
</evidence>